<keyword evidence="2" id="KW-0472">Membrane</keyword>
<dbReference type="RefSeq" id="WP_189199289.1">
    <property type="nucleotide sequence ID" value="NZ_BMQQ01000001.1"/>
</dbReference>
<feature type="transmembrane region" description="Helical" evidence="2">
    <location>
        <begin position="85"/>
        <end position="104"/>
    </location>
</feature>
<organism evidence="4 5">
    <name type="scientific">Streptomyces purpureus</name>
    <dbReference type="NCBI Taxonomy" id="1951"/>
    <lineage>
        <taxon>Bacteria</taxon>
        <taxon>Bacillati</taxon>
        <taxon>Actinomycetota</taxon>
        <taxon>Actinomycetes</taxon>
        <taxon>Kitasatosporales</taxon>
        <taxon>Streptomycetaceae</taxon>
        <taxon>Streptomyces</taxon>
    </lineage>
</organism>
<evidence type="ECO:0000259" key="3">
    <source>
        <dbReference type="SMART" id="SM00014"/>
    </source>
</evidence>
<keyword evidence="2" id="KW-1133">Transmembrane helix</keyword>
<dbReference type="Proteomes" id="UP000619486">
    <property type="component" value="Unassembled WGS sequence"/>
</dbReference>
<gene>
    <name evidence="4" type="ORF">GCM10014713_01680</name>
</gene>
<feature type="transmembrane region" description="Helical" evidence="2">
    <location>
        <begin position="152"/>
        <end position="169"/>
    </location>
</feature>
<feature type="region of interest" description="Disordered" evidence="1">
    <location>
        <begin position="1"/>
        <end position="20"/>
    </location>
</feature>
<dbReference type="Gene3D" id="1.20.144.10">
    <property type="entry name" value="Phosphatidic acid phosphatase type 2/haloperoxidase"/>
    <property type="match status" value="1"/>
</dbReference>
<accession>A0A918GWB3</accession>
<evidence type="ECO:0000256" key="1">
    <source>
        <dbReference type="SAM" id="MobiDB-lite"/>
    </source>
</evidence>
<proteinExistence type="predicted"/>
<comment type="caution">
    <text evidence="4">The sequence shown here is derived from an EMBL/GenBank/DDBJ whole genome shotgun (WGS) entry which is preliminary data.</text>
</comment>
<reference evidence="4" key="2">
    <citation type="submission" date="2020-09" db="EMBL/GenBank/DDBJ databases">
        <authorList>
            <person name="Sun Q."/>
            <person name="Ohkuma M."/>
        </authorList>
    </citation>
    <scope>NUCLEOTIDE SEQUENCE</scope>
    <source>
        <strain evidence="4">JCM 3172</strain>
    </source>
</reference>
<name>A0A918GWB3_9ACTN</name>
<dbReference type="InterPro" id="IPR036938">
    <property type="entry name" value="PAP2/HPO_sf"/>
</dbReference>
<feature type="transmembrane region" description="Helical" evidence="2">
    <location>
        <begin position="207"/>
        <end position="226"/>
    </location>
</feature>
<feature type="transmembrane region" description="Helical" evidence="2">
    <location>
        <begin position="29"/>
        <end position="49"/>
    </location>
</feature>
<evidence type="ECO:0000313" key="4">
    <source>
        <dbReference type="EMBL" id="GGT12878.1"/>
    </source>
</evidence>
<dbReference type="SMART" id="SM00014">
    <property type="entry name" value="acidPPc"/>
    <property type="match status" value="1"/>
</dbReference>
<dbReference type="SUPFAM" id="SSF48317">
    <property type="entry name" value="Acid phosphatase/Vanadium-dependent haloperoxidase"/>
    <property type="match status" value="1"/>
</dbReference>
<dbReference type="EMBL" id="BMQQ01000001">
    <property type="protein sequence ID" value="GGT12878.1"/>
    <property type="molecule type" value="Genomic_DNA"/>
</dbReference>
<reference evidence="4" key="1">
    <citation type="journal article" date="2014" name="Int. J. Syst. Evol. Microbiol.">
        <title>Complete genome sequence of Corynebacterium casei LMG S-19264T (=DSM 44701T), isolated from a smear-ripened cheese.</title>
        <authorList>
            <consortium name="US DOE Joint Genome Institute (JGI-PGF)"/>
            <person name="Walter F."/>
            <person name="Albersmeier A."/>
            <person name="Kalinowski J."/>
            <person name="Ruckert C."/>
        </authorList>
    </citation>
    <scope>NUCLEOTIDE SEQUENCE</scope>
    <source>
        <strain evidence="4">JCM 3172</strain>
    </source>
</reference>
<dbReference type="Pfam" id="PF01569">
    <property type="entry name" value="PAP2"/>
    <property type="match status" value="1"/>
</dbReference>
<keyword evidence="2" id="KW-0812">Transmembrane</keyword>
<dbReference type="AlphaFoldDB" id="A0A918GWB3"/>
<evidence type="ECO:0000256" key="2">
    <source>
        <dbReference type="SAM" id="Phobius"/>
    </source>
</evidence>
<evidence type="ECO:0000313" key="5">
    <source>
        <dbReference type="Proteomes" id="UP000619486"/>
    </source>
</evidence>
<keyword evidence="5" id="KW-1185">Reference proteome</keyword>
<protein>
    <recommendedName>
        <fullName evidence="3">Phosphatidic acid phosphatase type 2/haloperoxidase domain-containing protein</fullName>
    </recommendedName>
</protein>
<feature type="transmembrane region" description="Helical" evidence="2">
    <location>
        <begin position="111"/>
        <end position="132"/>
    </location>
</feature>
<dbReference type="InterPro" id="IPR000326">
    <property type="entry name" value="PAP2/HPO"/>
</dbReference>
<feature type="domain" description="Phosphatidic acid phosphatase type 2/haloperoxidase" evidence="3">
    <location>
        <begin position="109"/>
        <end position="218"/>
    </location>
</feature>
<sequence length="239" mass="25095">MPVSRAVPVPPPYPREPARHPVPAAPPRLAVLAGSLLVVAALAAGIATLGEGASAFQGIDDLWMSSMRGTPDDAVTGVAHALDVLGGPLGMVVPLVLTGCLAVYGRWRSGAFVFAACVLANIVVVLPVKQLIDRPRPPEPWVLVGGGSFPSGQVFTVTTLVMVAGVVLFPPAVRRWWWPFATVLVAATVWSRTWLHTQWLSDAVAGAAMGAGVVLLLWSAFARLLGEEACRAASGRLWD</sequence>
<feature type="transmembrane region" description="Helical" evidence="2">
    <location>
        <begin position="176"/>
        <end position="195"/>
    </location>
</feature>